<dbReference type="PANTHER" id="PTHR35901:SF1">
    <property type="entry name" value="EXONUCLEASE VAPC9"/>
    <property type="match status" value="1"/>
</dbReference>
<proteinExistence type="predicted"/>
<sequence>MSKSQIIVDTSVIIKWLSLDNESYIDRANVILEDVQNQKIEVFTPELAKYEVGNALLFGKLLSPQQAKIALKEFFNLPIAFVAESVEVAVETFSLASKLGITYYDASFLSLAKLYKATLVTENIKHQGKTKDIKVVALKDY</sequence>
<dbReference type="InterPro" id="IPR044153">
    <property type="entry name" value="PIN_Pae0151-like"/>
</dbReference>
<dbReference type="Proteomes" id="UP000177763">
    <property type="component" value="Unassembled WGS sequence"/>
</dbReference>
<dbReference type="InterPro" id="IPR051619">
    <property type="entry name" value="TypeII_TA_RNase_PINc/VapC"/>
</dbReference>
<comment type="caution">
    <text evidence="3">The sequence shown here is derived from an EMBL/GenBank/DDBJ whole genome shotgun (WGS) entry which is preliminary data.</text>
</comment>
<evidence type="ECO:0000256" key="1">
    <source>
        <dbReference type="ARBA" id="ARBA00022842"/>
    </source>
</evidence>
<keyword evidence="1" id="KW-0460">Magnesium</keyword>
<accession>A0A1F4VLU1</accession>
<name>A0A1F4VLU1_UNCKA</name>
<organism evidence="3 4">
    <name type="scientific">candidate division WWE3 bacterium RIFCSPLOWO2_12_FULL_36_10</name>
    <dbReference type="NCBI Taxonomy" id="1802630"/>
    <lineage>
        <taxon>Bacteria</taxon>
        <taxon>Katanobacteria</taxon>
    </lineage>
</organism>
<dbReference type="Gene3D" id="3.40.50.1010">
    <property type="entry name" value="5'-nuclease"/>
    <property type="match status" value="1"/>
</dbReference>
<gene>
    <name evidence="3" type="ORF">A3H26_02065</name>
</gene>
<dbReference type="InterPro" id="IPR002716">
    <property type="entry name" value="PIN_dom"/>
</dbReference>
<dbReference type="PANTHER" id="PTHR35901">
    <property type="entry name" value="RIBONUCLEASE VAPC3"/>
    <property type="match status" value="1"/>
</dbReference>
<reference evidence="3 4" key="1">
    <citation type="journal article" date="2016" name="Nat. Commun.">
        <title>Thousands of microbial genomes shed light on interconnected biogeochemical processes in an aquifer system.</title>
        <authorList>
            <person name="Anantharaman K."/>
            <person name="Brown C.T."/>
            <person name="Hug L.A."/>
            <person name="Sharon I."/>
            <person name="Castelle C.J."/>
            <person name="Probst A.J."/>
            <person name="Thomas B.C."/>
            <person name="Singh A."/>
            <person name="Wilkins M.J."/>
            <person name="Karaoz U."/>
            <person name="Brodie E.L."/>
            <person name="Williams K.H."/>
            <person name="Hubbard S.S."/>
            <person name="Banfield J.F."/>
        </authorList>
    </citation>
    <scope>NUCLEOTIDE SEQUENCE [LARGE SCALE GENOMIC DNA]</scope>
</reference>
<feature type="domain" description="PIN" evidence="2">
    <location>
        <begin position="6"/>
        <end position="123"/>
    </location>
</feature>
<protein>
    <recommendedName>
        <fullName evidence="2">PIN domain-containing protein</fullName>
    </recommendedName>
</protein>
<dbReference type="CDD" id="cd09873">
    <property type="entry name" value="PIN_Pae0151-like"/>
    <property type="match status" value="1"/>
</dbReference>
<dbReference type="InterPro" id="IPR029060">
    <property type="entry name" value="PIN-like_dom_sf"/>
</dbReference>
<evidence type="ECO:0000259" key="2">
    <source>
        <dbReference type="Pfam" id="PF01850"/>
    </source>
</evidence>
<dbReference type="EMBL" id="MEVN01000006">
    <property type="protein sequence ID" value="OGC57763.1"/>
    <property type="molecule type" value="Genomic_DNA"/>
</dbReference>
<dbReference type="Pfam" id="PF01850">
    <property type="entry name" value="PIN"/>
    <property type="match status" value="1"/>
</dbReference>
<evidence type="ECO:0000313" key="4">
    <source>
        <dbReference type="Proteomes" id="UP000177763"/>
    </source>
</evidence>
<dbReference type="AlphaFoldDB" id="A0A1F4VLU1"/>
<evidence type="ECO:0000313" key="3">
    <source>
        <dbReference type="EMBL" id="OGC57763.1"/>
    </source>
</evidence>
<dbReference type="SUPFAM" id="SSF88723">
    <property type="entry name" value="PIN domain-like"/>
    <property type="match status" value="1"/>
</dbReference>